<accession>A0A892ZQN2</accession>
<feature type="modified residue" description="Phosphohistidine" evidence="9">
    <location>
        <position position="388"/>
    </location>
</feature>
<dbReference type="InterPro" id="IPR051315">
    <property type="entry name" value="Bact_Chemotaxis_CheA"/>
</dbReference>
<keyword evidence="5" id="KW-0808">Transferase</keyword>
<evidence type="ECO:0000256" key="2">
    <source>
        <dbReference type="ARBA" id="ARBA00012438"/>
    </source>
</evidence>
<evidence type="ECO:0000259" key="11">
    <source>
        <dbReference type="PROSITE" id="PS50109"/>
    </source>
</evidence>
<dbReference type="Pfam" id="PF01627">
    <property type="entry name" value="Hpt"/>
    <property type="match status" value="1"/>
</dbReference>
<keyword evidence="14" id="KW-1185">Reference proteome</keyword>
<dbReference type="PROSITE" id="PS50894">
    <property type="entry name" value="HPT"/>
    <property type="match status" value="1"/>
</dbReference>
<evidence type="ECO:0000256" key="3">
    <source>
        <dbReference type="ARBA" id="ARBA00021495"/>
    </source>
</evidence>
<dbReference type="Proteomes" id="UP000653156">
    <property type="component" value="Chromosome"/>
</dbReference>
<dbReference type="Gene3D" id="3.30.450.20">
    <property type="entry name" value="PAS domain"/>
    <property type="match status" value="1"/>
</dbReference>
<sequence length="658" mass="73008">MQQISKNLSDINLLAQRDFSQDGSVDVTALKAETYQQFNELTHAKDLFGNTLTVFDQGGSIADASGNQVQIGAIDIASAQKNVALTKELWAPFLGLMDNFTTGYKNNNLQLDNIQFAADYARIYNSRISGEMTSLATALGQRAQNQANFVRLVQVVGIVFALAIFLFIVFRALRQLFQADSALADARQETEEIMATINEGLFLVAPDLTIGSQYSSQLENIIGQRDLGGKNFADVLAQFVPKEDLEITQTFIEQLYSDWVVEDLIEDLNPLHRIRADIDDPNSGLTTKYLDFKFSRVYRGDKIERVLVSVSDTSQSVLLQRNLEEQREQSDREIEMLSTVINADPAILHDFITGSQQRIQVINETLKRPEQNQRAMQEKARYIAREIHSLKGESSAMNLHRMVNTCEIFEDELRQLRKKSTLTGQDFIGLAVLLEDLYKLTDVLAGYSKRVGNTFNRPVSKPGHNSNTPQSGSREQYFRNFAADIGRRNHKQIEMSCVGLDDGILSTAQQNSIKDIVIQLLRNAIVHGIETPEIRQQRGKAAQGKVSLSLSRNADNTVTLIAEDDGNGINFDAIRLKAAASGQFSAAQANNLSKQQLLGLMFSSGFSTANETSEDAGKGVGMDIIKTTVHELGGKLKVSSSAEEYTRFSIILPQATKS</sequence>
<evidence type="ECO:0000256" key="6">
    <source>
        <dbReference type="ARBA" id="ARBA00022777"/>
    </source>
</evidence>
<evidence type="ECO:0000313" key="14">
    <source>
        <dbReference type="Proteomes" id="UP000653156"/>
    </source>
</evidence>
<name>A0A892ZQN2_9NEIS</name>
<comment type="catalytic activity">
    <reaction evidence="1">
        <text>ATP + protein L-histidine = ADP + protein N-phospho-L-histidine.</text>
        <dbReference type="EC" id="2.7.13.3"/>
    </reaction>
</comment>
<evidence type="ECO:0000256" key="1">
    <source>
        <dbReference type="ARBA" id="ARBA00000085"/>
    </source>
</evidence>
<dbReference type="Gene3D" id="1.20.120.160">
    <property type="entry name" value="HPT domain"/>
    <property type="match status" value="1"/>
</dbReference>
<dbReference type="InterPro" id="IPR003594">
    <property type="entry name" value="HATPase_dom"/>
</dbReference>
<evidence type="ECO:0000256" key="7">
    <source>
        <dbReference type="ARBA" id="ARBA00023012"/>
    </source>
</evidence>
<keyword evidence="10" id="KW-0812">Transmembrane</keyword>
<dbReference type="InterPro" id="IPR005467">
    <property type="entry name" value="His_kinase_dom"/>
</dbReference>
<evidence type="ECO:0000256" key="4">
    <source>
        <dbReference type="ARBA" id="ARBA00022553"/>
    </source>
</evidence>
<dbReference type="SUPFAM" id="SSF55874">
    <property type="entry name" value="ATPase domain of HSP90 chaperone/DNA topoisomerase II/histidine kinase"/>
    <property type="match status" value="1"/>
</dbReference>
<evidence type="ECO:0000313" key="13">
    <source>
        <dbReference type="EMBL" id="QRQ83099.1"/>
    </source>
</evidence>
<feature type="transmembrane region" description="Helical" evidence="10">
    <location>
        <begin position="152"/>
        <end position="173"/>
    </location>
</feature>
<keyword evidence="6" id="KW-0418">Kinase</keyword>
<dbReference type="InterPro" id="IPR036890">
    <property type="entry name" value="HATPase_C_sf"/>
</dbReference>
<dbReference type="PROSITE" id="PS50109">
    <property type="entry name" value="HIS_KIN"/>
    <property type="match status" value="1"/>
</dbReference>
<protein>
    <recommendedName>
        <fullName evidence="3">Chemotaxis protein CheA</fullName>
        <ecNumber evidence="2">2.7.13.3</ecNumber>
    </recommendedName>
</protein>
<evidence type="ECO:0000256" key="9">
    <source>
        <dbReference type="PROSITE-ProRule" id="PRU00110"/>
    </source>
</evidence>
<evidence type="ECO:0000259" key="12">
    <source>
        <dbReference type="PROSITE" id="PS50894"/>
    </source>
</evidence>
<dbReference type="InterPro" id="IPR036641">
    <property type="entry name" value="HPT_dom_sf"/>
</dbReference>
<dbReference type="EC" id="2.7.13.3" evidence="2"/>
<feature type="domain" description="Histidine kinase" evidence="11">
    <location>
        <begin position="517"/>
        <end position="656"/>
    </location>
</feature>
<dbReference type="PANTHER" id="PTHR43395:SF10">
    <property type="entry name" value="CHEMOTAXIS PROTEIN CHEA"/>
    <property type="match status" value="1"/>
</dbReference>
<dbReference type="PRINTS" id="PR00344">
    <property type="entry name" value="BCTRLSENSOR"/>
</dbReference>
<comment type="function">
    <text evidence="8">Involved in the transmission of sensory signals from the chemoreceptors to the flagellar motors. CheA is autophosphorylated; it can transfer its phosphate group to either CheB or CheY.</text>
</comment>
<dbReference type="SMART" id="SM00387">
    <property type="entry name" value="HATPase_c"/>
    <property type="match status" value="1"/>
</dbReference>
<reference evidence="13" key="1">
    <citation type="submission" date="2021-02" db="EMBL/GenBank/DDBJ databases">
        <title>Neisseriaceae sp. 26B isolated from the cloaca of a Common Toad-headed Turtle (Mesoclemmys nasuta).</title>
        <authorList>
            <person name="Spergser J."/>
            <person name="Busse H.-J."/>
        </authorList>
    </citation>
    <scope>NUCLEOTIDE SEQUENCE</scope>
    <source>
        <strain evidence="13">26B</strain>
    </source>
</reference>
<gene>
    <name evidence="13" type="ORF">JQU52_07010</name>
</gene>
<dbReference type="FunFam" id="3.30.565.10:FF:000016">
    <property type="entry name" value="Chemotaxis protein CheA, putative"/>
    <property type="match status" value="1"/>
</dbReference>
<feature type="domain" description="HPt" evidence="12">
    <location>
        <begin position="340"/>
        <end position="447"/>
    </location>
</feature>
<proteinExistence type="predicted"/>
<dbReference type="PANTHER" id="PTHR43395">
    <property type="entry name" value="SENSOR HISTIDINE KINASE CHEA"/>
    <property type="match status" value="1"/>
</dbReference>
<organism evidence="13 14">
    <name type="scientific">Paralysiella testudinis</name>
    <dbReference type="NCBI Taxonomy" id="2809020"/>
    <lineage>
        <taxon>Bacteria</taxon>
        <taxon>Pseudomonadati</taxon>
        <taxon>Pseudomonadota</taxon>
        <taxon>Betaproteobacteria</taxon>
        <taxon>Neisseriales</taxon>
        <taxon>Neisseriaceae</taxon>
        <taxon>Paralysiella</taxon>
    </lineage>
</organism>
<keyword evidence="10" id="KW-0472">Membrane</keyword>
<keyword evidence="7" id="KW-0902">Two-component regulatory system</keyword>
<dbReference type="KEGG" id="ptes:JQU52_07010"/>
<keyword evidence="10" id="KW-1133">Transmembrane helix</keyword>
<dbReference type="RefSeq" id="WP_230340396.1">
    <property type="nucleotide sequence ID" value="NZ_CP069798.1"/>
</dbReference>
<dbReference type="AlphaFoldDB" id="A0A892ZQN2"/>
<dbReference type="Pfam" id="PF02518">
    <property type="entry name" value="HATPase_c"/>
    <property type="match status" value="1"/>
</dbReference>
<dbReference type="InterPro" id="IPR008207">
    <property type="entry name" value="Sig_transdc_His_kin_Hpt_dom"/>
</dbReference>
<dbReference type="EMBL" id="CP069798">
    <property type="protein sequence ID" value="QRQ83099.1"/>
    <property type="molecule type" value="Genomic_DNA"/>
</dbReference>
<dbReference type="GO" id="GO:0000155">
    <property type="term" value="F:phosphorelay sensor kinase activity"/>
    <property type="evidence" value="ECO:0007669"/>
    <property type="project" value="UniProtKB-ARBA"/>
</dbReference>
<dbReference type="InterPro" id="IPR004358">
    <property type="entry name" value="Sig_transdc_His_kin-like_C"/>
</dbReference>
<evidence type="ECO:0000256" key="5">
    <source>
        <dbReference type="ARBA" id="ARBA00022679"/>
    </source>
</evidence>
<dbReference type="SMART" id="SM00073">
    <property type="entry name" value="HPT"/>
    <property type="match status" value="1"/>
</dbReference>
<evidence type="ECO:0000256" key="10">
    <source>
        <dbReference type="SAM" id="Phobius"/>
    </source>
</evidence>
<keyword evidence="4 9" id="KW-0597">Phosphoprotein</keyword>
<dbReference type="SUPFAM" id="SSF47226">
    <property type="entry name" value="Histidine-containing phosphotransfer domain, HPT domain"/>
    <property type="match status" value="1"/>
</dbReference>
<evidence type="ECO:0000256" key="8">
    <source>
        <dbReference type="ARBA" id="ARBA00035100"/>
    </source>
</evidence>
<dbReference type="Gene3D" id="3.30.565.10">
    <property type="entry name" value="Histidine kinase-like ATPase, C-terminal domain"/>
    <property type="match status" value="1"/>
</dbReference>